<keyword evidence="4 7" id="KW-0812">Transmembrane</keyword>
<dbReference type="PANTHER" id="PTHR30221">
    <property type="entry name" value="SMALL-CONDUCTANCE MECHANOSENSITIVE CHANNEL"/>
    <property type="match status" value="1"/>
</dbReference>
<evidence type="ECO:0000256" key="2">
    <source>
        <dbReference type="ARBA" id="ARBA00008017"/>
    </source>
</evidence>
<keyword evidence="3" id="KW-1003">Cell membrane</keyword>
<sequence>MDEKAKIADLAKDVSWESLNPYIMNIFSALGVLILGWLFARWLERFTRTRLSNNKGLEASPTLTPLIATIIRYAVLLTTIFAALTIAGFPPTSLLAVFGAAGLAIALAVQGTLSNVAAGIMLVFLRSIKVGEYIETPNVQGTVLEIGLFTTQMKTSDGVFVTVPNAQIWASQIHNYSRFRIRRIDINIDLARDNDLEAAIALLDKVTTKESRIMNKAATSVVITGFGPTTASLQIRCWLKADNLRTDSSDLRVLLHQALLNEGFKLPPALPLN</sequence>
<dbReference type="Gene3D" id="2.30.30.60">
    <property type="match status" value="1"/>
</dbReference>
<dbReference type="Pfam" id="PF21088">
    <property type="entry name" value="MS_channel_1st"/>
    <property type="match status" value="1"/>
</dbReference>
<comment type="similarity">
    <text evidence="2 7">Belongs to the MscS (TC 1.A.23) family.</text>
</comment>
<organism evidence="11">
    <name type="scientific">Hellea balneolensis</name>
    <dbReference type="NCBI Taxonomy" id="287478"/>
    <lineage>
        <taxon>Bacteria</taxon>
        <taxon>Pseudomonadati</taxon>
        <taxon>Pseudomonadota</taxon>
        <taxon>Alphaproteobacteria</taxon>
        <taxon>Maricaulales</taxon>
        <taxon>Robiginitomaculaceae</taxon>
        <taxon>Hellea</taxon>
    </lineage>
</organism>
<evidence type="ECO:0000256" key="1">
    <source>
        <dbReference type="ARBA" id="ARBA00004651"/>
    </source>
</evidence>
<dbReference type="Gene3D" id="1.10.287.1260">
    <property type="match status" value="1"/>
</dbReference>
<dbReference type="Pfam" id="PF00924">
    <property type="entry name" value="MS_channel_2nd"/>
    <property type="match status" value="1"/>
</dbReference>
<dbReference type="EMBL" id="DRMJ01000084">
    <property type="protein sequence ID" value="HHL42320.1"/>
    <property type="molecule type" value="Genomic_DNA"/>
</dbReference>
<proteinExistence type="inferred from homology"/>
<evidence type="ECO:0000313" key="11">
    <source>
        <dbReference type="EMBL" id="HHL42320.1"/>
    </source>
</evidence>
<evidence type="ECO:0000259" key="8">
    <source>
        <dbReference type="Pfam" id="PF00924"/>
    </source>
</evidence>
<evidence type="ECO:0000256" key="4">
    <source>
        <dbReference type="ARBA" id="ARBA00022692"/>
    </source>
</evidence>
<feature type="transmembrane region" description="Helical" evidence="7">
    <location>
        <begin position="63"/>
        <end position="89"/>
    </location>
</feature>
<evidence type="ECO:0000256" key="5">
    <source>
        <dbReference type="ARBA" id="ARBA00022989"/>
    </source>
</evidence>
<dbReference type="InterPro" id="IPR011014">
    <property type="entry name" value="MscS_channel_TM-2"/>
</dbReference>
<keyword evidence="5 7" id="KW-1133">Transmembrane helix</keyword>
<dbReference type="InterPro" id="IPR008910">
    <property type="entry name" value="MSC_TM_helix"/>
</dbReference>
<protein>
    <recommendedName>
        <fullName evidence="7">Small-conductance mechanosensitive channel</fullName>
    </recommendedName>
</protein>
<evidence type="ECO:0000256" key="3">
    <source>
        <dbReference type="ARBA" id="ARBA00022475"/>
    </source>
</evidence>
<dbReference type="Proteomes" id="UP000885830">
    <property type="component" value="Unassembled WGS sequence"/>
</dbReference>
<dbReference type="AlphaFoldDB" id="A0A7C5QZK6"/>
<dbReference type="InterPro" id="IPR011066">
    <property type="entry name" value="MscS_channel_C_sf"/>
</dbReference>
<dbReference type="InterPro" id="IPR010920">
    <property type="entry name" value="LSM_dom_sf"/>
</dbReference>
<dbReference type="Pfam" id="PF21082">
    <property type="entry name" value="MS_channel_3rd"/>
    <property type="match status" value="1"/>
</dbReference>
<dbReference type="Gene3D" id="3.30.70.100">
    <property type="match status" value="1"/>
</dbReference>
<dbReference type="InterPro" id="IPR006685">
    <property type="entry name" value="MscS_channel_2nd"/>
</dbReference>
<dbReference type="InterPro" id="IPR045275">
    <property type="entry name" value="MscS_archaea/bacteria_type"/>
</dbReference>
<evidence type="ECO:0000256" key="6">
    <source>
        <dbReference type="ARBA" id="ARBA00023136"/>
    </source>
</evidence>
<accession>A0A7C5QZK6</accession>
<dbReference type="InterPro" id="IPR049142">
    <property type="entry name" value="MS_channel_1st"/>
</dbReference>
<dbReference type="InterPro" id="IPR023408">
    <property type="entry name" value="MscS_beta-dom_sf"/>
</dbReference>
<comment type="subunit">
    <text evidence="7">Homoheptamer.</text>
</comment>
<feature type="domain" description="Mechanosensitive ion channel MscS C-terminal" evidence="9">
    <location>
        <begin position="184"/>
        <end position="241"/>
    </location>
</feature>
<reference evidence="11" key="1">
    <citation type="journal article" date="2020" name="mSystems">
        <title>Genome- and Community-Level Interaction Insights into Carbon Utilization and Element Cycling Functions of Hydrothermarchaeota in Hydrothermal Sediment.</title>
        <authorList>
            <person name="Zhou Z."/>
            <person name="Liu Y."/>
            <person name="Xu W."/>
            <person name="Pan J."/>
            <person name="Luo Z.H."/>
            <person name="Li M."/>
        </authorList>
    </citation>
    <scope>NUCLEOTIDE SEQUENCE [LARGE SCALE GENOMIC DNA]</scope>
    <source>
        <strain evidence="11">HyVt-485</strain>
    </source>
</reference>
<dbReference type="Pfam" id="PF05552">
    <property type="entry name" value="MS_channel_1st_1"/>
    <property type="match status" value="1"/>
</dbReference>
<comment type="function">
    <text evidence="7">Mechanosensitive channel that participates in the regulation of osmotic pressure changes within the cell, opening in response to stretch forces in the membrane lipid bilayer, without the need for other proteins. Contributes to normal resistance to hypoosmotic shock. Forms an ion channel of 1.0 nanosiemens conductance with a slight preference for anions.</text>
</comment>
<dbReference type="GO" id="GO:0005886">
    <property type="term" value="C:plasma membrane"/>
    <property type="evidence" value="ECO:0007669"/>
    <property type="project" value="UniProtKB-SubCell"/>
</dbReference>
<feature type="transmembrane region" description="Helical" evidence="7">
    <location>
        <begin position="95"/>
        <end position="125"/>
    </location>
</feature>
<dbReference type="GO" id="GO:0008381">
    <property type="term" value="F:mechanosensitive monoatomic ion channel activity"/>
    <property type="evidence" value="ECO:0007669"/>
    <property type="project" value="InterPro"/>
</dbReference>
<keyword evidence="7" id="KW-0407">Ion channel</keyword>
<dbReference type="SUPFAM" id="SSF82861">
    <property type="entry name" value="Mechanosensitive channel protein MscS (YggB), transmembrane region"/>
    <property type="match status" value="1"/>
</dbReference>
<dbReference type="SUPFAM" id="SSF82689">
    <property type="entry name" value="Mechanosensitive channel protein MscS (YggB), C-terminal domain"/>
    <property type="match status" value="1"/>
</dbReference>
<feature type="transmembrane region" description="Helical" evidence="7">
    <location>
        <begin position="22"/>
        <end position="43"/>
    </location>
</feature>
<name>A0A7C5QZK6_9PROT</name>
<comment type="subcellular location">
    <subcellularLocation>
        <location evidence="7">Cell inner membrane</location>
        <topology evidence="7">Multi-pass membrane protein</topology>
    </subcellularLocation>
    <subcellularLocation>
        <location evidence="1">Cell membrane</location>
        <topology evidence="1">Multi-pass membrane protein</topology>
    </subcellularLocation>
</comment>
<evidence type="ECO:0000256" key="7">
    <source>
        <dbReference type="RuleBase" id="RU369025"/>
    </source>
</evidence>
<comment type="caution">
    <text evidence="7">Lacks conserved residue(s) required for the propagation of feature annotation.</text>
</comment>
<evidence type="ECO:0000259" key="9">
    <source>
        <dbReference type="Pfam" id="PF21082"/>
    </source>
</evidence>
<keyword evidence="7" id="KW-0813">Transport</keyword>
<comment type="caution">
    <text evidence="11">The sequence shown here is derived from an EMBL/GenBank/DDBJ whole genome shotgun (WGS) entry which is preliminary data.</text>
</comment>
<dbReference type="PANTHER" id="PTHR30221:SF1">
    <property type="entry name" value="SMALL-CONDUCTANCE MECHANOSENSITIVE CHANNEL"/>
    <property type="match status" value="1"/>
</dbReference>
<keyword evidence="6 7" id="KW-0472">Membrane</keyword>
<feature type="domain" description="Mechanosensitive ion channel transmembrane helices 2/3" evidence="10">
    <location>
        <begin position="69"/>
        <end position="110"/>
    </location>
</feature>
<keyword evidence="7" id="KW-0997">Cell inner membrane</keyword>
<feature type="domain" description="Mechanosensitive ion channel MscS" evidence="8">
    <location>
        <begin position="112"/>
        <end position="178"/>
    </location>
</feature>
<gene>
    <name evidence="11" type="ORF">ENJ42_01770</name>
</gene>
<dbReference type="InterPro" id="IPR049278">
    <property type="entry name" value="MS_channel_C"/>
</dbReference>
<keyword evidence="7" id="KW-0406">Ion transport</keyword>
<dbReference type="SUPFAM" id="SSF50182">
    <property type="entry name" value="Sm-like ribonucleoproteins"/>
    <property type="match status" value="1"/>
</dbReference>
<evidence type="ECO:0000259" key="10">
    <source>
        <dbReference type="Pfam" id="PF21088"/>
    </source>
</evidence>